<comment type="caution">
    <text evidence="2">The sequence shown here is derived from an EMBL/GenBank/DDBJ whole genome shotgun (WGS) entry which is preliminary data.</text>
</comment>
<feature type="compositionally biased region" description="Basic and acidic residues" evidence="1">
    <location>
        <begin position="114"/>
        <end position="123"/>
    </location>
</feature>
<gene>
    <name evidence="2" type="ORF">PSTG_17123</name>
</gene>
<proteinExistence type="predicted"/>
<reference evidence="3" key="1">
    <citation type="submission" date="2014-03" db="EMBL/GenBank/DDBJ databases">
        <title>The Genome Sequence of Puccinia striiformis f. sp. tritici PST-78.</title>
        <authorList>
            <consortium name="The Broad Institute Genome Sequencing Platform"/>
            <person name="Cuomo C."/>
            <person name="Hulbert S."/>
            <person name="Chen X."/>
            <person name="Walker B."/>
            <person name="Young S.K."/>
            <person name="Zeng Q."/>
            <person name="Gargeya S."/>
            <person name="Fitzgerald M."/>
            <person name="Haas B."/>
            <person name="Abouelleil A."/>
            <person name="Alvarado L."/>
            <person name="Arachchi H.M."/>
            <person name="Berlin A.M."/>
            <person name="Chapman S.B."/>
            <person name="Goldberg J."/>
            <person name="Griggs A."/>
            <person name="Gujja S."/>
            <person name="Hansen M."/>
            <person name="Howarth C."/>
            <person name="Imamovic A."/>
            <person name="Larimer J."/>
            <person name="McCowan C."/>
            <person name="Montmayeur A."/>
            <person name="Murphy C."/>
            <person name="Neiman D."/>
            <person name="Pearson M."/>
            <person name="Priest M."/>
            <person name="Roberts A."/>
            <person name="Saif S."/>
            <person name="Shea T."/>
            <person name="Sisk P."/>
            <person name="Sykes S."/>
            <person name="Wortman J."/>
            <person name="Nusbaum C."/>
            <person name="Birren B."/>
        </authorList>
    </citation>
    <scope>NUCLEOTIDE SEQUENCE [LARGE SCALE GENOMIC DNA]</scope>
    <source>
        <strain evidence="3">race PST-78</strain>
    </source>
</reference>
<accession>A0A0L0URP5</accession>
<sequence>MSALKAYTMNSIYQPCSLTGSTPSGSTNQTGFLDPMLARLSSPSGFGTDLLDFEIGAALAENIGPGNRGPHPNSDGLRFQSFTRTGTDLGIKENSTAAAGDNNLENANPTGEGAESHEANPTP</sequence>
<feature type="region of interest" description="Disordered" evidence="1">
    <location>
        <begin position="62"/>
        <end position="123"/>
    </location>
</feature>
<feature type="compositionally biased region" description="Polar residues" evidence="1">
    <location>
        <begin position="93"/>
        <end position="109"/>
    </location>
</feature>
<dbReference type="AlphaFoldDB" id="A0A0L0URP5"/>
<dbReference type="EMBL" id="AJIL01000367">
    <property type="protein sequence ID" value="KNE89424.1"/>
    <property type="molecule type" value="Genomic_DNA"/>
</dbReference>
<protein>
    <submittedName>
        <fullName evidence="2">Uncharacterized protein</fullName>
    </submittedName>
</protein>
<evidence type="ECO:0000256" key="1">
    <source>
        <dbReference type="SAM" id="MobiDB-lite"/>
    </source>
</evidence>
<evidence type="ECO:0000313" key="2">
    <source>
        <dbReference type="EMBL" id="KNE89424.1"/>
    </source>
</evidence>
<name>A0A0L0URP5_9BASI</name>
<keyword evidence="3" id="KW-1185">Reference proteome</keyword>
<dbReference type="Proteomes" id="UP000054564">
    <property type="component" value="Unassembled WGS sequence"/>
</dbReference>
<evidence type="ECO:0000313" key="3">
    <source>
        <dbReference type="Proteomes" id="UP000054564"/>
    </source>
</evidence>
<organism evidence="2 3">
    <name type="scientific">Puccinia striiformis f. sp. tritici PST-78</name>
    <dbReference type="NCBI Taxonomy" id="1165861"/>
    <lineage>
        <taxon>Eukaryota</taxon>
        <taxon>Fungi</taxon>
        <taxon>Dikarya</taxon>
        <taxon>Basidiomycota</taxon>
        <taxon>Pucciniomycotina</taxon>
        <taxon>Pucciniomycetes</taxon>
        <taxon>Pucciniales</taxon>
        <taxon>Pucciniaceae</taxon>
        <taxon>Puccinia</taxon>
    </lineage>
</organism>